<dbReference type="RefSeq" id="WP_092620089.1">
    <property type="nucleotide sequence ID" value="NZ_FMYK01000006.1"/>
</dbReference>
<keyword evidence="1" id="KW-0812">Transmembrane</keyword>
<name>A0A1G6LYR1_9GAMM</name>
<feature type="transmembrane region" description="Helical" evidence="1">
    <location>
        <begin position="73"/>
        <end position="91"/>
    </location>
</feature>
<sequence>MKAKTDWIAIFITILLIVVAREIAMALTKLMGQPELGNLFGLGLLLIVLVIWRNFKPLSHRMIDANALIMKESAFAFLPISAGAIVMLVAMGAQIPLFLLVLVVSTLLPMWLYAKISKRWL</sequence>
<feature type="transmembrane region" description="Helical" evidence="1">
    <location>
        <begin position="97"/>
        <end position="114"/>
    </location>
</feature>
<gene>
    <name evidence="2" type="ORF">SAMN05421749_10614</name>
</gene>
<reference evidence="3" key="1">
    <citation type="submission" date="2016-09" db="EMBL/GenBank/DDBJ databases">
        <authorList>
            <person name="Varghese N."/>
            <person name="Submissions S."/>
        </authorList>
    </citation>
    <scope>NUCLEOTIDE SEQUENCE [LARGE SCALE GENOMIC DNA]</scope>
    <source>
        <strain evidence="3">ANC 3699</strain>
    </source>
</reference>
<evidence type="ECO:0008006" key="4">
    <source>
        <dbReference type="Google" id="ProtNLM"/>
    </source>
</evidence>
<evidence type="ECO:0000313" key="2">
    <source>
        <dbReference type="EMBL" id="SDC48403.1"/>
    </source>
</evidence>
<accession>A0A1G6LYR1</accession>
<evidence type="ECO:0000313" key="3">
    <source>
        <dbReference type="Proteomes" id="UP000242317"/>
    </source>
</evidence>
<proteinExistence type="predicted"/>
<evidence type="ECO:0000256" key="1">
    <source>
        <dbReference type="SAM" id="Phobius"/>
    </source>
</evidence>
<keyword evidence="1" id="KW-1133">Transmembrane helix</keyword>
<feature type="transmembrane region" description="Helical" evidence="1">
    <location>
        <begin position="36"/>
        <end position="52"/>
    </location>
</feature>
<keyword evidence="1" id="KW-0472">Membrane</keyword>
<dbReference type="EMBL" id="FMYK01000006">
    <property type="protein sequence ID" value="SDC48403.1"/>
    <property type="molecule type" value="Genomic_DNA"/>
</dbReference>
<dbReference type="Proteomes" id="UP000242317">
    <property type="component" value="Unassembled WGS sequence"/>
</dbReference>
<protein>
    <recommendedName>
        <fullName evidence="4">Holin-like protein</fullName>
    </recommendedName>
</protein>
<organism evidence="2 3">
    <name type="scientific">Acinetobacter marinus</name>
    <dbReference type="NCBI Taxonomy" id="281375"/>
    <lineage>
        <taxon>Bacteria</taxon>
        <taxon>Pseudomonadati</taxon>
        <taxon>Pseudomonadota</taxon>
        <taxon>Gammaproteobacteria</taxon>
        <taxon>Moraxellales</taxon>
        <taxon>Moraxellaceae</taxon>
        <taxon>Acinetobacter</taxon>
    </lineage>
</organism>
<keyword evidence="3" id="KW-1185">Reference proteome</keyword>
<dbReference type="AlphaFoldDB" id="A0A1G6LYR1"/>
<dbReference type="OrthoDB" id="6710940at2"/>